<name>A0ABR7CX87_9BACT</name>
<evidence type="ECO:0008006" key="3">
    <source>
        <dbReference type="Google" id="ProtNLM"/>
    </source>
</evidence>
<comment type="caution">
    <text evidence="1">The sequence shown here is derived from an EMBL/GenBank/DDBJ whole genome shotgun (WGS) entry which is preliminary data.</text>
</comment>
<keyword evidence="2" id="KW-1185">Reference proteome</keyword>
<protein>
    <recommendedName>
        <fullName evidence="3">Immunity protein 30 domain-containing protein</fullName>
    </recommendedName>
</protein>
<proteinExistence type="predicted"/>
<dbReference type="EMBL" id="JACOOH010000002">
    <property type="protein sequence ID" value="MBC5620298.1"/>
    <property type="molecule type" value="Genomic_DNA"/>
</dbReference>
<dbReference type="Proteomes" id="UP000646484">
    <property type="component" value="Unassembled WGS sequence"/>
</dbReference>
<dbReference type="RefSeq" id="WP_186975110.1">
    <property type="nucleotide sequence ID" value="NZ_JACOOH010000002.1"/>
</dbReference>
<reference evidence="1 2" key="1">
    <citation type="submission" date="2020-08" db="EMBL/GenBank/DDBJ databases">
        <title>Genome public.</title>
        <authorList>
            <person name="Liu C."/>
            <person name="Sun Q."/>
        </authorList>
    </citation>
    <scope>NUCLEOTIDE SEQUENCE [LARGE SCALE GENOMIC DNA]</scope>
    <source>
        <strain evidence="1 2">NSJ-56</strain>
    </source>
</reference>
<accession>A0ABR7CX87</accession>
<gene>
    <name evidence="1" type="ORF">H8S64_04215</name>
</gene>
<evidence type="ECO:0000313" key="1">
    <source>
        <dbReference type="EMBL" id="MBC5620298.1"/>
    </source>
</evidence>
<evidence type="ECO:0000313" key="2">
    <source>
        <dbReference type="Proteomes" id="UP000646484"/>
    </source>
</evidence>
<sequence>MRIYQNDINSEKDFYREITRQIQESKTEFMHYPNLEDVLKDDVGCMSRLFKLLEQNRNYEEVILSACLNYISSENCPKDEVAPLREALKKYMYFLLRIEKFFEYIDWKSYFYERLEEKLSEITI</sequence>
<organism evidence="1 2">
    <name type="scientific">Butyricimonas hominis</name>
    <dbReference type="NCBI Taxonomy" id="2763032"/>
    <lineage>
        <taxon>Bacteria</taxon>
        <taxon>Pseudomonadati</taxon>
        <taxon>Bacteroidota</taxon>
        <taxon>Bacteroidia</taxon>
        <taxon>Bacteroidales</taxon>
        <taxon>Odoribacteraceae</taxon>
        <taxon>Butyricimonas</taxon>
    </lineage>
</organism>